<dbReference type="FunFam" id="1.10.1420.10:FF:000001">
    <property type="entry name" value="DNA mismatch repair protein MutS"/>
    <property type="match status" value="1"/>
</dbReference>
<accession>A0A395LXG7</accession>
<dbReference type="GO" id="GO:0005524">
    <property type="term" value="F:ATP binding"/>
    <property type="evidence" value="ECO:0007669"/>
    <property type="project" value="UniProtKB-UniRule"/>
</dbReference>
<dbReference type="PROSITE" id="PS00486">
    <property type="entry name" value="DNA_MISMATCH_REPAIR_2"/>
    <property type="match status" value="1"/>
</dbReference>
<keyword evidence="6 9" id="KW-0238">DNA-binding</keyword>
<evidence type="ECO:0000256" key="2">
    <source>
        <dbReference type="ARBA" id="ARBA00021982"/>
    </source>
</evidence>
<dbReference type="InterPro" id="IPR007695">
    <property type="entry name" value="DNA_mismatch_repair_MutS-lik_N"/>
</dbReference>
<dbReference type="InterPro" id="IPR000432">
    <property type="entry name" value="DNA_mismatch_repair_MutS_C"/>
</dbReference>
<evidence type="ECO:0000256" key="10">
    <source>
        <dbReference type="RuleBase" id="RU003756"/>
    </source>
</evidence>
<evidence type="ECO:0000256" key="9">
    <source>
        <dbReference type="HAMAP-Rule" id="MF_00096"/>
    </source>
</evidence>
<keyword evidence="5 9" id="KW-0067">ATP-binding</keyword>
<dbReference type="EMBL" id="PHFL01000068">
    <property type="protein sequence ID" value="RFM23262.1"/>
    <property type="molecule type" value="Genomic_DNA"/>
</dbReference>
<protein>
    <recommendedName>
        <fullName evidence="2 9">DNA mismatch repair protein MutS</fullName>
    </recommendedName>
</protein>
<evidence type="ECO:0000256" key="5">
    <source>
        <dbReference type="ARBA" id="ARBA00022840"/>
    </source>
</evidence>
<organism evidence="12 13">
    <name type="scientific">Candidatus Thermochlorobacter aerophilus</name>
    <dbReference type="NCBI Taxonomy" id="1868324"/>
    <lineage>
        <taxon>Bacteria</taxon>
        <taxon>Pseudomonadati</taxon>
        <taxon>Chlorobiota</taxon>
        <taxon>Chlorobiia</taxon>
        <taxon>Chlorobiales</taxon>
        <taxon>Candidatus Thermochlorobacteriaceae</taxon>
        <taxon>Candidatus Thermochlorobacter</taxon>
    </lineage>
</organism>
<dbReference type="InterPro" id="IPR007861">
    <property type="entry name" value="DNA_mismatch_repair_MutS_clamp"/>
</dbReference>
<evidence type="ECO:0000256" key="3">
    <source>
        <dbReference type="ARBA" id="ARBA00022741"/>
    </source>
</evidence>
<dbReference type="InterPro" id="IPR016151">
    <property type="entry name" value="DNA_mismatch_repair_MutS_N"/>
</dbReference>
<dbReference type="Gene3D" id="1.10.1420.10">
    <property type="match status" value="2"/>
</dbReference>
<proteinExistence type="inferred from homology"/>
<dbReference type="Pfam" id="PF01624">
    <property type="entry name" value="MutS_I"/>
    <property type="match status" value="1"/>
</dbReference>
<dbReference type="Gene3D" id="3.40.1170.10">
    <property type="entry name" value="DNA repair protein MutS, domain I"/>
    <property type="match status" value="1"/>
</dbReference>
<dbReference type="CDD" id="cd03284">
    <property type="entry name" value="ABC_MutS1"/>
    <property type="match status" value="1"/>
</dbReference>
<dbReference type="NCBIfam" id="TIGR01070">
    <property type="entry name" value="mutS1"/>
    <property type="match status" value="1"/>
</dbReference>
<dbReference type="InterPro" id="IPR036187">
    <property type="entry name" value="DNA_mismatch_repair_MutS_sf"/>
</dbReference>
<dbReference type="InterPro" id="IPR036678">
    <property type="entry name" value="MutS_con_dom_sf"/>
</dbReference>
<evidence type="ECO:0000256" key="8">
    <source>
        <dbReference type="ARBA" id="ARBA00024647"/>
    </source>
</evidence>
<dbReference type="SUPFAM" id="SSF48334">
    <property type="entry name" value="DNA repair protein MutS, domain III"/>
    <property type="match status" value="1"/>
</dbReference>
<evidence type="ECO:0000313" key="13">
    <source>
        <dbReference type="Proteomes" id="UP000266389"/>
    </source>
</evidence>
<evidence type="ECO:0000256" key="6">
    <source>
        <dbReference type="ARBA" id="ARBA00023125"/>
    </source>
</evidence>
<dbReference type="GO" id="GO:0006298">
    <property type="term" value="P:mismatch repair"/>
    <property type="evidence" value="ECO:0007669"/>
    <property type="project" value="UniProtKB-UniRule"/>
</dbReference>
<evidence type="ECO:0000256" key="7">
    <source>
        <dbReference type="ARBA" id="ARBA00023204"/>
    </source>
</evidence>
<comment type="function">
    <text evidence="8 9">This protein is involved in the repair of mismatches in DNA. It is possible that it carries out the mismatch recognition step. This protein has a weak ATPase activity.</text>
</comment>
<evidence type="ECO:0000256" key="1">
    <source>
        <dbReference type="ARBA" id="ARBA00006271"/>
    </source>
</evidence>
<dbReference type="InterPro" id="IPR017261">
    <property type="entry name" value="DNA_mismatch_repair_MutS/MSH"/>
</dbReference>
<dbReference type="GO" id="GO:0003684">
    <property type="term" value="F:damaged DNA binding"/>
    <property type="evidence" value="ECO:0007669"/>
    <property type="project" value="UniProtKB-UniRule"/>
</dbReference>
<dbReference type="AlphaFoldDB" id="A0A395LXG7"/>
<dbReference type="SUPFAM" id="SSF52540">
    <property type="entry name" value="P-loop containing nucleoside triphosphate hydrolases"/>
    <property type="match status" value="1"/>
</dbReference>
<comment type="similarity">
    <text evidence="1 9 10">Belongs to the DNA mismatch repair MutS family.</text>
</comment>
<keyword evidence="4 9" id="KW-0227">DNA damage</keyword>
<dbReference type="SMART" id="SM00533">
    <property type="entry name" value="MUTSd"/>
    <property type="match status" value="1"/>
</dbReference>
<dbReference type="GO" id="GO:0140664">
    <property type="term" value="F:ATP-dependent DNA damage sensor activity"/>
    <property type="evidence" value="ECO:0007669"/>
    <property type="project" value="InterPro"/>
</dbReference>
<comment type="caution">
    <text evidence="12">The sequence shown here is derived from an EMBL/GenBank/DDBJ whole genome shotgun (WGS) entry which is preliminary data.</text>
</comment>
<dbReference type="HAMAP" id="MF_00096">
    <property type="entry name" value="MutS"/>
    <property type="match status" value="1"/>
</dbReference>
<feature type="domain" description="DNA mismatch repair proteins mutS family" evidence="11">
    <location>
        <begin position="685"/>
        <end position="701"/>
    </location>
</feature>
<keyword evidence="3 9" id="KW-0547">Nucleotide-binding</keyword>
<dbReference type="Pfam" id="PF00488">
    <property type="entry name" value="MutS_V"/>
    <property type="match status" value="1"/>
</dbReference>
<dbReference type="SMART" id="SM00534">
    <property type="entry name" value="MUTSac"/>
    <property type="match status" value="1"/>
</dbReference>
<feature type="binding site" evidence="9">
    <location>
        <begin position="611"/>
        <end position="618"/>
    </location>
    <ligand>
        <name>ATP</name>
        <dbReference type="ChEBI" id="CHEBI:30616"/>
    </ligand>
</feature>
<dbReference type="Gene3D" id="3.40.50.300">
    <property type="entry name" value="P-loop containing nucleotide triphosphate hydrolases"/>
    <property type="match status" value="1"/>
</dbReference>
<dbReference type="Pfam" id="PF05190">
    <property type="entry name" value="MutS_IV"/>
    <property type="match status" value="1"/>
</dbReference>
<dbReference type="InterPro" id="IPR045076">
    <property type="entry name" value="MutS"/>
</dbReference>
<dbReference type="InterPro" id="IPR007860">
    <property type="entry name" value="DNA_mmatch_repair_MutS_con_dom"/>
</dbReference>
<dbReference type="NCBIfam" id="NF003810">
    <property type="entry name" value="PRK05399.1"/>
    <property type="match status" value="1"/>
</dbReference>
<dbReference type="Gene3D" id="3.30.420.110">
    <property type="entry name" value="MutS, connector domain"/>
    <property type="match status" value="1"/>
</dbReference>
<evidence type="ECO:0000313" key="12">
    <source>
        <dbReference type="EMBL" id="RFM23262.1"/>
    </source>
</evidence>
<gene>
    <name evidence="9 12" type="primary">mutS</name>
    <name evidence="12" type="ORF">D0433_12000</name>
</gene>
<sequence length="867" mass="96426">MRQYEKIKSQYPGVIVLFRVGDFYETFNEDAKLVSEAVGIALTKRANGAAADVPLAGFPHHALETYVAKLVRQGFRVAVCEQMEDPKFARGIVKREVTDVITPGVNFSDKLLDAKRNNYLCALHFAKDLIGIAFIDVTTAEFQVLQVPRNDLKDALSAIQPSEILYSKKQKAEREFLQSITSANMPFTELDEWLFNQDYAEQTLLNHFKTHSLKGFGIESLHAAKVAAAVILNYLAETQRNKLEYIRRISRFDLGDTIVLDAQTRRNLEIFYSMHDGSREGTLLAILDKTLTPMGGRLLKKWISQPSRNLSVITSRLDAVEELVHHKSLREALRASLKTLCDLERALSRIAIGRATPREVLLLGESLSQLPAIQSQLGQLQAPLLTDLYRAIQPCDELVTLIRSAISPDAPATLADGQVIQSGYNAELDALRQIVSTAKDRLLQIQQEEREKTGIASLKVLYNKVFGYYIEISHANKNKVPPHYERKQTMTNAERYTIPVLKEYEAQILSAEEKILELEARLFAELCRTVAQHAERIQTSAQAIATLDSLLSYAEVASLYGYVKPTVTSDDVLTIVGGRHPVLERLMPAGEKYVPNDCCFDDETRLMLITGPNMAGKSSYLRQVGLIVLLAQIGCFVPAERAVIGLVDKIFTRVGASDNLAAGESTFLVEMNEAANILNNATAKSLILLDEIGRGTSTYDGMSIAWAITEYIHDTIGAKTLFATHYHELSELEAHLHKVKNFNASVAQVGDKVIFLRKIERGAAKSSFGIEVAKMAGLPASVIARAKEVLARLERDEAARILEEKDLRSKVQKLASSSTAKDNFQISLFDMSDGKLRQALLALDLNKITPIEALLKLAELRRMAELE</sequence>
<keyword evidence="7 9" id="KW-0234">DNA repair</keyword>
<dbReference type="Pfam" id="PF05192">
    <property type="entry name" value="MutS_III"/>
    <property type="match status" value="1"/>
</dbReference>
<name>A0A395LXG7_9BACT</name>
<dbReference type="Proteomes" id="UP000266389">
    <property type="component" value="Unassembled WGS sequence"/>
</dbReference>
<dbReference type="FunFam" id="3.40.50.300:FF:000870">
    <property type="entry name" value="MutS protein homolog 4"/>
    <property type="match status" value="1"/>
</dbReference>
<evidence type="ECO:0000259" key="11">
    <source>
        <dbReference type="PROSITE" id="PS00486"/>
    </source>
</evidence>
<evidence type="ECO:0000256" key="4">
    <source>
        <dbReference type="ARBA" id="ARBA00022763"/>
    </source>
</evidence>
<dbReference type="SUPFAM" id="SSF55271">
    <property type="entry name" value="DNA repair protein MutS, domain I"/>
    <property type="match status" value="1"/>
</dbReference>
<dbReference type="InterPro" id="IPR007696">
    <property type="entry name" value="DNA_mismatch_repair_MutS_core"/>
</dbReference>
<dbReference type="InterPro" id="IPR005748">
    <property type="entry name" value="DNA_mismatch_repair_MutS"/>
</dbReference>
<dbReference type="PANTHER" id="PTHR11361:SF34">
    <property type="entry name" value="DNA MISMATCH REPAIR PROTEIN MSH1, MITOCHONDRIAL"/>
    <property type="match status" value="1"/>
</dbReference>
<dbReference type="InterPro" id="IPR027417">
    <property type="entry name" value="P-loop_NTPase"/>
</dbReference>
<dbReference type="Pfam" id="PF05188">
    <property type="entry name" value="MutS_II"/>
    <property type="match status" value="1"/>
</dbReference>
<dbReference type="SUPFAM" id="SSF53150">
    <property type="entry name" value="DNA repair protein MutS, domain II"/>
    <property type="match status" value="1"/>
</dbReference>
<dbReference type="GO" id="GO:0005829">
    <property type="term" value="C:cytosol"/>
    <property type="evidence" value="ECO:0007669"/>
    <property type="project" value="TreeGrafter"/>
</dbReference>
<reference evidence="12 13" key="1">
    <citation type="journal article" date="2011" name="ISME J.">
        <title>Community ecology of hot spring cyanobacterial mats: predominant populations and their functional potential.</title>
        <authorList>
            <person name="Klatt C.G."/>
            <person name="Wood J.M."/>
            <person name="Rusch D.B."/>
            <person name="Bateson M.M."/>
            <person name="Hamamura N."/>
            <person name="Heidelberg J.F."/>
            <person name="Grossman A.R."/>
            <person name="Bhaya D."/>
            <person name="Cohan F.M."/>
            <person name="Kuhl M."/>
            <person name="Bryant D.A."/>
            <person name="Ward D.M."/>
        </authorList>
    </citation>
    <scope>NUCLEOTIDE SEQUENCE [LARGE SCALE GENOMIC DNA]</scope>
    <source>
        <strain evidence="12">OS</strain>
    </source>
</reference>
<dbReference type="PIRSF" id="PIRSF037677">
    <property type="entry name" value="DNA_mis_repair_Msh6"/>
    <property type="match status" value="1"/>
</dbReference>
<dbReference type="GO" id="GO:0030983">
    <property type="term" value="F:mismatched DNA binding"/>
    <property type="evidence" value="ECO:0007669"/>
    <property type="project" value="InterPro"/>
</dbReference>
<dbReference type="PANTHER" id="PTHR11361">
    <property type="entry name" value="DNA MISMATCH REPAIR PROTEIN MUTS FAMILY MEMBER"/>
    <property type="match status" value="1"/>
</dbReference>